<organism evidence="1 2">
    <name type="scientific">Pseudaestuariivita atlantica</name>
    <dbReference type="NCBI Taxonomy" id="1317121"/>
    <lineage>
        <taxon>Bacteria</taxon>
        <taxon>Pseudomonadati</taxon>
        <taxon>Pseudomonadota</taxon>
        <taxon>Alphaproteobacteria</taxon>
        <taxon>Rhodobacterales</taxon>
        <taxon>Paracoccaceae</taxon>
        <taxon>Pseudaestuariivita</taxon>
    </lineage>
</organism>
<dbReference type="EMBL" id="AQQZ01000009">
    <property type="protein sequence ID" value="KNG92328.1"/>
    <property type="molecule type" value="Genomic_DNA"/>
</dbReference>
<dbReference type="AlphaFoldDB" id="A0A0L1JLP2"/>
<dbReference type="Gene3D" id="3.20.20.70">
    <property type="entry name" value="Aldolase class I"/>
    <property type="match status" value="1"/>
</dbReference>
<keyword evidence="2" id="KW-1185">Reference proteome</keyword>
<dbReference type="PANTHER" id="PTHR37418:SF1">
    <property type="entry name" value="3-KETO-5-AMINOHEXANOATE CLEAVAGE PROTEIN"/>
    <property type="match status" value="1"/>
</dbReference>
<dbReference type="OrthoDB" id="9814797at2"/>
<protein>
    <recommendedName>
        <fullName evidence="3">3-keto-5-aminohexanoate cleavage protein</fullName>
    </recommendedName>
</protein>
<sequence length="241" mass="24934">MLLQACLNGGRTRAEAARVPISAAEIAEDARLVHKAGAGGVHVHARDDEGRECLVPEIVATCVAAIRAAAPGLPVGLGTGLWSDTGGKSRAEALEGWQVCPDYVSINLNEADAFDVMQIMAGKGIGIEAGVWTTDDAHRLVAGAAAPALLRVLIEIQDVTPDEALTEAADIIGILERGGVTAPLLLHGEGQSAWACVAEAARRGLDTRIGYEDVLHMPDGTPAPSNADLLRAAAQMMARAA</sequence>
<dbReference type="RefSeq" id="WP_050532126.1">
    <property type="nucleotide sequence ID" value="NZ_AQQZ01000009.1"/>
</dbReference>
<dbReference type="Proteomes" id="UP000036938">
    <property type="component" value="Unassembled WGS sequence"/>
</dbReference>
<gene>
    <name evidence="1" type="ORF">ATO11_17055</name>
</gene>
<reference evidence="1 2" key="1">
    <citation type="journal article" date="2015" name="Int. J. Syst. Evol. Microbiol.">
        <title>Aestuariivita atlantica sp. nov., isolated from deep sea sediment of the Atlantic Ocean.</title>
        <authorList>
            <person name="Li G."/>
            <person name="Lai Q."/>
            <person name="Du Y."/>
            <person name="Liu X."/>
            <person name="Sun F."/>
            <person name="Shao Z."/>
        </authorList>
    </citation>
    <scope>NUCLEOTIDE SEQUENCE [LARGE SCALE GENOMIC DNA]</scope>
    <source>
        <strain evidence="1 2">22II-S11-z3</strain>
    </source>
</reference>
<evidence type="ECO:0000313" key="1">
    <source>
        <dbReference type="EMBL" id="KNG92328.1"/>
    </source>
</evidence>
<proteinExistence type="predicted"/>
<dbReference type="InterPro" id="IPR013785">
    <property type="entry name" value="Aldolase_TIM"/>
</dbReference>
<comment type="caution">
    <text evidence="1">The sequence shown here is derived from an EMBL/GenBank/DDBJ whole genome shotgun (WGS) entry which is preliminary data.</text>
</comment>
<dbReference type="GO" id="GO:0043720">
    <property type="term" value="F:3-keto-5-aminohexanoate cleavage activity"/>
    <property type="evidence" value="ECO:0007669"/>
    <property type="project" value="InterPro"/>
</dbReference>
<name>A0A0L1JLP2_9RHOB</name>
<evidence type="ECO:0000313" key="2">
    <source>
        <dbReference type="Proteomes" id="UP000036938"/>
    </source>
</evidence>
<evidence type="ECO:0008006" key="3">
    <source>
        <dbReference type="Google" id="ProtNLM"/>
    </source>
</evidence>
<dbReference type="Pfam" id="PF05853">
    <property type="entry name" value="BKACE"/>
    <property type="match status" value="1"/>
</dbReference>
<accession>A0A0L1JLP2</accession>
<dbReference type="InterPro" id="IPR008567">
    <property type="entry name" value="BKACE"/>
</dbReference>
<dbReference type="STRING" id="1317121.ATO11_17055"/>
<dbReference type="PANTHER" id="PTHR37418">
    <property type="entry name" value="3-KETO-5-AMINOHEXANOATE CLEAVAGE ENZYME-RELATED"/>
    <property type="match status" value="1"/>
</dbReference>